<feature type="region of interest" description="Disordered" evidence="1">
    <location>
        <begin position="178"/>
        <end position="210"/>
    </location>
</feature>
<dbReference type="GeneID" id="94192533"/>
<organism evidence="2 3">
    <name type="scientific">Babesia caballi</name>
    <dbReference type="NCBI Taxonomy" id="5871"/>
    <lineage>
        <taxon>Eukaryota</taxon>
        <taxon>Sar</taxon>
        <taxon>Alveolata</taxon>
        <taxon>Apicomplexa</taxon>
        <taxon>Aconoidasida</taxon>
        <taxon>Piroplasmida</taxon>
        <taxon>Babesiidae</taxon>
        <taxon>Babesia</taxon>
    </lineage>
</organism>
<dbReference type="AlphaFoldDB" id="A0AAV4LNM7"/>
<feature type="region of interest" description="Disordered" evidence="1">
    <location>
        <begin position="39"/>
        <end position="72"/>
    </location>
</feature>
<feature type="compositionally biased region" description="Low complexity" evidence="1">
    <location>
        <begin position="183"/>
        <end position="192"/>
    </location>
</feature>
<proteinExistence type="predicted"/>
<keyword evidence="3" id="KW-1185">Reference proteome</keyword>
<keyword evidence="2" id="KW-0223">Dioxygenase</keyword>
<comment type="caution">
    <text evidence="2">The sequence shown here is derived from an EMBL/GenBank/DDBJ whole genome shotgun (WGS) entry which is preliminary data.</text>
</comment>
<reference evidence="2 3" key="1">
    <citation type="submission" date="2021-06" db="EMBL/GenBank/DDBJ databases">
        <title>Genome sequence of Babesia caballi.</title>
        <authorList>
            <person name="Yamagishi J."/>
            <person name="Kidaka T."/>
            <person name="Ochi A."/>
        </authorList>
    </citation>
    <scope>NUCLEOTIDE SEQUENCE [LARGE SCALE GENOMIC DNA]</scope>
    <source>
        <strain evidence="2">USDA-D6B2</strain>
    </source>
</reference>
<dbReference type="EMBL" id="BPLF01000001">
    <property type="protein sequence ID" value="GIX61050.1"/>
    <property type="molecule type" value="Genomic_DNA"/>
</dbReference>
<feature type="region of interest" description="Disordered" evidence="1">
    <location>
        <begin position="463"/>
        <end position="485"/>
    </location>
</feature>
<dbReference type="GO" id="GO:0051213">
    <property type="term" value="F:dioxygenase activity"/>
    <property type="evidence" value="ECO:0007669"/>
    <property type="project" value="UniProtKB-KW"/>
</dbReference>
<protein>
    <submittedName>
        <fullName evidence="2">Taurine catabolism dioxygenase, putative</fullName>
    </submittedName>
</protein>
<accession>A0AAV4LNM7</accession>
<sequence>MRGPYTFRDASCAPDAAQRGADTCGDTRALMDTVEHISLEAEAPNSGDARDLPVPTAGEASQRNHPKQIAPSPRIRRLHDFYLNQARRRGQGLGAANQGLCSSLGCQLLHTPHGASIAMADDDDGSSPEVYRRYDEKELSVVLKGHVKRLCQYFQSVTPNKDYAETIKHMVAKPRRLADSARSDSSCSTTNSVVPKPGGANSEKTDGKTMPTVGILDLAQHLASRRPDCKWPTGDEEALEFLENEHIAYDNAVMVMASEKRHGIARRVFNWKTAMKSMCTGTDLPDTPGSSVLEREDVVRVDIPLPLDPDMRDFMRKRGFVIGDDGMPITDGQETVEHDGVQFFVLPFGGAAAKSSEKHESDRETSSDLQVDLKTGAVRPDMHLDSDAVQVYDLRVNRVTTEPDISLSGDADDFEHAVQCDIGGNLFEKREESLEELAKSLFGRADRTTLDQIIDEIRKLMPDECEGRPGDDGDLSTERRERNAEGFEWFLDGTEGHQEPAAADPALEGLPEQFSWLRVAKEPHTD</sequence>
<dbReference type="RefSeq" id="XP_067713121.1">
    <property type="nucleotide sequence ID" value="XM_067857020.1"/>
</dbReference>
<name>A0AAV4LNM7_BABCB</name>
<dbReference type="Proteomes" id="UP001497744">
    <property type="component" value="Unassembled WGS sequence"/>
</dbReference>
<evidence type="ECO:0000313" key="2">
    <source>
        <dbReference type="EMBL" id="GIX61050.1"/>
    </source>
</evidence>
<evidence type="ECO:0000313" key="3">
    <source>
        <dbReference type="Proteomes" id="UP001497744"/>
    </source>
</evidence>
<gene>
    <name evidence="2" type="ORF">BcabD6B2_04850</name>
</gene>
<keyword evidence="2" id="KW-0560">Oxidoreductase</keyword>
<evidence type="ECO:0000256" key="1">
    <source>
        <dbReference type="SAM" id="MobiDB-lite"/>
    </source>
</evidence>